<sequence>MGGAVVAAVVTATALSGCGQSQKSWLGDKYTKMGSGQFRSPKPPQTVAGEIGRKFKPIDRVSGMTTVGSGGGIFLRYPKLVVGVLPNGPGSRITLDNARSGYNRYHSYVGNRWSRPGSGGWTSSGAASFRGGGPGSGK</sequence>
<gene>
    <name evidence="2" type="ORF">E1293_26630</name>
</gene>
<feature type="region of interest" description="Disordered" evidence="1">
    <location>
        <begin position="116"/>
        <end position="138"/>
    </location>
</feature>
<dbReference type="OrthoDB" id="4546889at2"/>
<evidence type="ECO:0000256" key="1">
    <source>
        <dbReference type="SAM" id="MobiDB-lite"/>
    </source>
</evidence>
<accession>A0A4R5AUG9</accession>
<evidence type="ECO:0000313" key="2">
    <source>
        <dbReference type="EMBL" id="TDD76681.1"/>
    </source>
</evidence>
<comment type="caution">
    <text evidence="2">The sequence shown here is derived from an EMBL/GenBank/DDBJ whole genome shotgun (WGS) entry which is preliminary data.</text>
</comment>
<dbReference type="InterPro" id="IPR025341">
    <property type="entry name" value="DUF4247"/>
</dbReference>
<protein>
    <submittedName>
        <fullName evidence="2">DUF4247 domain-containing protein</fullName>
    </submittedName>
</protein>
<evidence type="ECO:0000313" key="3">
    <source>
        <dbReference type="Proteomes" id="UP000295578"/>
    </source>
</evidence>
<dbReference type="Pfam" id="PF14042">
    <property type="entry name" value="DUF4247"/>
    <property type="match status" value="1"/>
</dbReference>
<name>A0A4R5AUG9_9ACTN</name>
<dbReference type="EMBL" id="SMKY01000141">
    <property type="protein sequence ID" value="TDD76681.1"/>
    <property type="molecule type" value="Genomic_DNA"/>
</dbReference>
<keyword evidence="3" id="KW-1185">Reference proteome</keyword>
<dbReference type="Proteomes" id="UP000295578">
    <property type="component" value="Unassembled WGS sequence"/>
</dbReference>
<reference evidence="2 3" key="1">
    <citation type="submission" date="2019-03" db="EMBL/GenBank/DDBJ databases">
        <title>Draft genome sequences of novel Actinobacteria.</title>
        <authorList>
            <person name="Sahin N."/>
            <person name="Ay H."/>
            <person name="Saygin H."/>
        </authorList>
    </citation>
    <scope>NUCLEOTIDE SEQUENCE [LARGE SCALE GENOMIC DNA]</scope>
    <source>
        <strain evidence="2 3">DSM 45941</strain>
    </source>
</reference>
<dbReference type="AlphaFoldDB" id="A0A4R5AUG9"/>
<organism evidence="2 3">
    <name type="scientific">Actinomadura darangshiensis</name>
    <dbReference type="NCBI Taxonomy" id="705336"/>
    <lineage>
        <taxon>Bacteria</taxon>
        <taxon>Bacillati</taxon>
        <taxon>Actinomycetota</taxon>
        <taxon>Actinomycetes</taxon>
        <taxon>Streptosporangiales</taxon>
        <taxon>Thermomonosporaceae</taxon>
        <taxon>Actinomadura</taxon>
    </lineage>
</organism>
<proteinExistence type="predicted"/>